<reference evidence="2 3" key="1">
    <citation type="submission" date="2013-02" db="EMBL/GenBank/DDBJ databases">
        <title>Whole genome shotgun sequence of Gordonia malaquae NBRC 108250.</title>
        <authorList>
            <person name="Yoshida I."/>
            <person name="Hosoyama A."/>
            <person name="Tsuchikane K."/>
            <person name="Ando Y."/>
            <person name="Baba S."/>
            <person name="Ohji S."/>
            <person name="Hamada M."/>
            <person name="Tamura T."/>
            <person name="Yamazoe A."/>
            <person name="Yamazaki S."/>
            <person name="Fujita N."/>
        </authorList>
    </citation>
    <scope>NUCLEOTIDE SEQUENCE [LARGE SCALE GENOMIC DNA]</scope>
    <source>
        <strain evidence="2 3">NBRC 108250</strain>
    </source>
</reference>
<dbReference type="EMBL" id="BAOP01000035">
    <property type="protein sequence ID" value="GAC81495.1"/>
    <property type="molecule type" value="Genomic_DNA"/>
</dbReference>
<dbReference type="eggNOG" id="COG1540">
    <property type="taxonomic scope" value="Bacteria"/>
</dbReference>
<evidence type="ECO:0000313" key="2">
    <source>
        <dbReference type="EMBL" id="GAC81495.1"/>
    </source>
</evidence>
<feature type="region of interest" description="Disordered" evidence="1">
    <location>
        <begin position="253"/>
        <end position="277"/>
    </location>
</feature>
<organism evidence="2 3">
    <name type="scientific">Gordonia malaquae NBRC 108250</name>
    <dbReference type="NCBI Taxonomy" id="1223542"/>
    <lineage>
        <taxon>Bacteria</taxon>
        <taxon>Bacillati</taxon>
        <taxon>Actinomycetota</taxon>
        <taxon>Actinomycetes</taxon>
        <taxon>Mycobacteriales</taxon>
        <taxon>Gordoniaceae</taxon>
        <taxon>Gordonia</taxon>
    </lineage>
</organism>
<dbReference type="AlphaFoldDB" id="M3UN66"/>
<comment type="caution">
    <text evidence="2">The sequence shown here is derived from an EMBL/GenBank/DDBJ whole genome shotgun (WGS) entry which is preliminary data.</text>
</comment>
<feature type="region of interest" description="Disordered" evidence="1">
    <location>
        <begin position="1"/>
        <end position="24"/>
    </location>
</feature>
<proteinExistence type="predicted"/>
<accession>M3UN66</accession>
<dbReference type="STRING" id="410332.SAMN04488550_1583"/>
<feature type="compositionally biased region" description="Low complexity" evidence="1">
    <location>
        <begin position="1"/>
        <end position="19"/>
    </location>
</feature>
<gene>
    <name evidence="2" type="ORF">GM1_035_00350</name>
</gene>
<protein>
    <recommendedName>
        <fullName evidence="4">Di-and tripeptidase</fullName>
    </recommendedName>
</protein>
<evidence type="ECO:0000256" key="1">
    <source>
        <dbReference type="SAM" id="MobiDB-lite"/>
    </source>
</evidence>
<evidence type="ECO:0008006" key="4">
    <source>
        <dbReference type="Google" id="ProtNLM"/>
    </source>
</evidence>
<dbReference type="Proteomes" id="UP000035009">
    <property type="component" value="Unassembled WGS sequence"/>
</dbReference>
<dbReference type="RefSeq" id="WP_008381297.1">
    <property type="nucleotide sequence ID" value="NZ_BAOP01000035.1"/>
</dbReference>
<sequence length="277" mass="28568">MFGKKQSAPQLAPAPSAQLDGSVEVPRGKSSGFVVSTLVDKAQRLQQPAVTKYVASIRRRHPDETPEQIIRRLEKQYINTVTASGGAVGAAAAVPGVGTVTAIGAMSAETVFFIEASALLALAIAEVHGISPADTERRRMLVLGVALGEEGTALIGKAIGARGKTAMTQLNVPGIPGVNLATINKTLTNRFVKKFTLGKAPVMFGKVLPGGIGAVIGGVGNRALGSAVVRNAREAFGTPPTFWHDGASVIEGSLATPSSGRRKRLASSPRDTAQGSN</sequence>
<name>M3UN66_GORML</name>
<keyword evidence="3" id="KW-1185">Reference proteome</keyword>
<evidence type="ECO:0000313" key="3">
    <source>
        <dbReference type="Proteomes" id="UP000035009"/>
    </source>
</evidence>